<proteinExistence type="predicted"/>
<dbReference type="Proteomes" id="UP001213681">
    <property type="component" value="Unassembled WGS sequence"/>
</dbReference>
<name>A0AAD6C7B8_9EURO</name>
<protein>
    <submittedName>
        <fullName evidence="1">Uncharacterized protein</fullName>
    </submittedName>
</protein>
<dbReference type="EMBL" id="JAPVEA010000005">
    <property type="protein sequence ID" value="KAJ5454141.1"/>
    <property type="molecule type" value="Genomic_DNA"/>
</dbReference>
<reference evidence="1" key="2">
    <citation type="journal article" date="2023" name="IMA Fungus">
        <title>Comparative genomic study of the Penicillium genus elucidates a diverse pangenome and 15 lateral gene transfer events.</title>
        <authorList>
            <person name="Petersen C."/>
            <person name="Sorensen T."/>
            <person name="Nielsen M.R."/>
            <person name="Sondergaard T.E."/>
            <person name="Sorensen J.L."/>
            <person name="Fitzpatrick D.A."/>
            <person name="Frisvad J.C."/>
            <person name="Nielsen K.L."/>
        </authorList>
    </citation>
    <scope>NUCLEOTIDE SEQUENCE</scope>
    <source>
        <strain evidence="1">IBT 16125</strain>
    </source>
</reference>
<evidence type="ECO:0000313" key="1">
    <source>
        <dbReference type="EMBL" id="KAJ5454141.1"/>
    </source>
</evidence>
<reference evidence="1" key="1">
    <citation type="submission" date="2022-12" db="EMBL/GenBank/DDBJ databases">
        <authorList>
            <person name="Petersen C."/>
        </authorList>
    </citation>
    <scope>NUCLEOTIDE SEQUENCE</scope>
    <source>
        <strain evidence="1">IBT 16125</strain>
    </source>
</reference>
<dbReference type="RefSeq" id="XP_056767097.1">
    <property type="nucleotide sequence ID" value="XM_056908479.1"/>
</dbReference>
<sequence length="290" mass="32972">MACLITLNLHHSVPDLEKPSHPSHRSWKKSLQILRDIRNEECYYKWEISQIYFCVDEEHPNQVVFMYPRLDKKDFKTLQASLASTDTDTSLLLRDALTPLLKEPLSTTSAIQLSAALRLAYPQGPKCLEFLTARYPENETQRLDITLGFILTQYLTDFAPCTFVNPPLPPDTNPVMSFSNASADDGRTQFWCIEWRSLQDRHALFQSSGMRTVLKSSFPKDRVPIPEELGKSDGDLTGEEGFRPYFRSTGASEVRSRFLGAIIVTDEYLGLKEGQREDKRGKAGCQCIVL</sequence>
<accession>A0AAD6C7B8</accession>
<keyword evidence="2" id="KW-1185">Reference proteome</keyword>
<dbReference type="AlphaFoldDB" id="A0AAD6C7B8"/>
<gene>
    <name evidence="1" type="ORF">N7458_005097</name>
</gene>
<dbReference type="GeneID" id="81598722"/>
<organism evidence="1 2">
    <name type="scientific">Penicillium daleae</name>
    <dbReference type="NCBI Taxonomy" id="63821"/>
    <lineage>
        <taxon>Eukaryota</taxon>
        <taxon>Fungi</taxon>
        <taxon>Dikarya</taxon>
        <taxon>Ascomycota</taxon>
        <taxon>Pezizomycotina</taxon>
        <taxon>Eurotiomycetes</taxon>
        <taxon>Eurotiomycetidae</taxon>
        <taxon>Eurotiales</taxon>
        <taxon>Aspergillaceae</taxon>
        <taxon>Penicillium</taxon>
    </lineage>
</organism>
<comment type="caution">
    <text evidence="1">The sequence shown here is derived from an EMBL/GenBank/DDBJ whole genome shotgun (WGS) entry which is preliminary data.</text>
</comment>
<evidence type="ECO:0000313" key="2">
    <source>
        <dbReference type="Proteomes" id="UP001213681"/>
    </source>
</evidence>